<evidence type="ECO:0000313" key="1">
    <source>
        <dbReference type="EMBL" id="RIM90420.1"/>
    </source>
</evidence>
<organism evidence="1 2">
    <name type="scientific">Staphylococcus xylosus</name>
    <dbReference type="NCBI Taxonomy" id="1288"/>
    <lineage>
        <taxon>Bacteria</taxon>
        <taxon>Bacillati</taxon>
        <taxon>Bacillota</taxon>
        <taxon>Bacilli</taxon>
        <taxon>Bacillales</taxon>
        <taxon>Staphylococcaceae</taxon>
        <taxon>Staphylococcus</taxon>
    </lineage>
</organism>
<accession>A0AAQ0RWE9</accession>
<sequence>MNYTEIKELLKNSDNHEVVKAIISFELGIEDEKLLDDINEFYFSNKHMPNFIDAEICEYADCHKYDF</sequence>
<dbReference type="AlphaFoldDB" id="A0AAQ0RWE9"/>
<evidence type="ECO:0000313" key="2">
    <source>
        <dbReference type="Proteomes" id="UP000285579"/>
    </source>
</evidence>
<protein>
    <submittedName>
        <fullName evidence="1">Uncharacterized protein</fullName>
    </submittedName>
</protein>
<name>A0AAQ0RWE9_STAXY</name>
<reference evidence="1 2" key="1">
    <citation type="journal article" date="2016" name="Front. Microbiol.">
        <title>Comprehensive Phylogenetic Analysis of Bovine Non-aureus Staphylococci Species Based on Whole-Genome Sequencing.</title>
        <authorList>
            <person name="Naushad S."/>
            <person name="Barkema H.W."/>
            <person name="Luby C."/>
            <person name="Condas L.A."/>
            <person name="Nobrega D.B."/>
            <person name="Carson D.A."/>
            <person name="De Buck J."/>
        </authorList>
    </citation>
    <scope>NUCLEOTIDE SEQUENCE [LARGE SCALE GENOMIC DNA]</scope>
    <source>
        <strain evidence="1 2">SNUC 1349</strain>
    </source>
</reference>
<proteinExistence type="predicted"/>
<comment type="caution">
    <text evidence="1">The sequence shown here is derived from an EMBL/GenBank/DDBJ whole genome shotgun (WGS) entry which is preliminary data.</text>
</comment>
<dbReference type="Proteomes" id="UP000285579">
    <property type="component" value="Unassembled WGS sequence"/>
</dbReference>
<dbReference type="RefSeq" id="WP_107613896.1">
    <property type="nucleotide sequence ID" value="NZ_QXUI01000035.1"/>
</dbReference>
<gene>
    <name evidence="1" type="ORF">BU104_14470</name>
</gene>
<dbReference type="EMBL" id="QXUI01000035">
    <property type="protein sequence ID" value="RIM90420.1"/>
    <property type="molecule type" value="Genomic_DNA"/>
</dbReference>